<evidence type="ECO:0000313" key="10">
    <source>
        <dbReference type="Proteomes" id="UP000823882"/>
    </source>
</evidence>
<dbReference type="InterPro" id="IPR002490">
    <property type="entry name" value="V-ATPase_116kDa_su"/>
</dbReference>
<evidence type="ECO:0000256" key="7">
    <source>
        <dbReference type="ARBA" id="ARBA00023136"/>
    </source>
</evidence>
<dbReference type="GO" id="GO:0051117">
    <property type="term" value="F:ATPase binding"/>
    <property type="evidence" value="ECO:0007669"/>
    <property type="project" value="TreeGrafter"/>
</dbReference>
<name>A0A9D2T104_9FIRM</name>
<dbReference type="Gene3D" id="3.30.70.2170">
    <property type="match status" value="1"/>
</dbReference>
<evidence type="ECO:0000256" key="2">
    <source>
        <dbReference type="ARBA" id="ARBA00009904"/>
    </source>
</evidence>
<evidence type="ECO:0000256" key="3">
    <source>
        <dbReference type="ARBA" id="ARBA00022448"/>
    </source>
</evidence>
<dbReference type="GO" id="GO:0046961">
    <property type="term" value="F:proton-transporting ATPase activity, rotational mechanism"/>
    <property type="evidence" value="ECO:0007669"/>
    <property type="project" value="InterPro"/>
</dbReference>
<dbReference type="GO" id="GO:0007035">
    <property type="term" value="P:vacuolar acidification"/>
    <property type="evidence" value="ECO:0007669"/>
    <property type="project" value="TreeGrafter"/>
</dbReference>
<sequence length="651" mass="71089">MAIVKMKRLRLFGMASDREALLRQLQHLGCVQVREPADLLTDPAWSAFARVDDTALADTKSRADSLKAALDILKHRAPAKGGFLKPRPQVTEGQLFDEETYRQALAAAGRIQEGEARIAAIRSEQGKLSAQKAALAPWLELDMDLDLPSTREVSVTFGALSSSADRQAVETALAAVTELCQLQWAGRDREFQYVLVLCHRKAEEEAFELLKGYGYTPVSLRGWQGTARANTDRLEAQAAELDRELAACKESIVQEAVHREALKLCLDRVNQDIQREEVKGRLLTSGAALFLEGWVPAEQLGELEILLSRYAAAWEAVDPDPEEYPQVPVQLKNNAFTRPLNMVTEMYSLPAYGGLDPNPLMAPFFILFYGIMMADMGYGLVMMLSSVVVLKKARPKGTMNYLFALMGLCGISTFVMGALTGGFFGDFIPQLLKIIDPGSTFELPALFTPLNDTIAILIGSLVLGFVQIITGMAISFVKQTREGHFLDALFNEGTWWIIYAGTALAILGIGNVAGVPVVLALGGVMLVVGCCRQTKGIAVLGTIVNTVYNGVTGIFSDVLSYSRLMALMLSGSIIASVFNTLGSITGNVIGFVIIAMIGNALNFGLNILGCFVHDLRLQCLEFFGKFYQDGGKPFRPLSINTKFVDMIKEEN</sequence>
<dbReference type="Pfam" id="PF01496">
    <property type="entry name" value="V_ATPase_I"/>
    <property type="match status" value="1"/>
</dbReference>
<gene>
    <name evidence="9" type="ORF">H9701_07680</name>
</gene>
<protein>
    <submittedName>
        <fullName evidence="9">V-type ATP synthase subunit I</fullName>
    </submittedName>
</protein>
<evidence type="ECO:0000256" key="8">
    <source>
        <dbReference type="SAM" id="Phobius"/>
    </source>
</evidence>
<dbReference type="Proteomes" id="UP000823882">
    <property type="component" value="Unassembled WGS sequence"/>
</dbReference>
<dbReference type="Gene3D" id="1.20.1460.20">
    <property type="match status" value="1"/>
</dbReference>
<dbReference type="EMBL" id="DWWJ01000135">
    <property type="protein sequence ID" value="HJC41416.1"/>
    <property type="molecule type" value="Genomic_DNA"/>
</dbReference>
<accession>A0A9D2T104</accession>
<organism evidence="9 10">
    <name type="scientific">Candidatus Intestinimonas pullistercoris</name>
    <dbReference type="NCBI Taxonomy" id="2838623"/>
    <lineage>
        <taxon>Bacteria</taxon>
        <taxon>Bacillati</taxon>
        <taxon>Bacillota</taxon>
        <taxon>Clostridia</taxon>
        <taxon>Eubacteriales</taxon>
        <taxon>Intestinimonas</taxon>
    </lineage>
</organism>
<keyword evidence="5 8" id="KW-1133">Transmembrane helix</keyword>
<evidence type="ECO:0000256" key="6">
    <source>
        <dbReference type="ARBA" id="ARBA00023065"/>
    </source>
</evidence>
<keyword evidence="6" id="KW-0406">Ion transport</keyword>
<comment type="caution">
    <text evidence="9">The sequence shown here is derived from an EMBL/GenBank/DDBJ whole genome shotgun (WGS) entry which is preliminary data.</text>
</comment>
<feature type="transmembrane region" description="Helical" evidence="8">
    <location>
        <begin position="454"/>
        <end position="477"/>
    </location>
</feature>
<dbReference type="Gene3D" id="3.30.70.2750">
    <property type="match status" value="1"/>
</dbReference>
<feature type="transmembrane region" description="Helical" evidence="8">
    <location>
        <begin position="513"/>
        <end position="530"/>
    </location>
</feature>
<proteinExistence type="inferred from homology"/>
<dbReference type="PANTHER" id="PTHR11629">
    <property type="entry name" value="VACUOLAR PROTON ATPASES"/>
    <property type="match status" value="1"/>
</dbReference>
<feature type="transmembrane region" description="Helical" evidence="8">
    <location>
        <begin position="366"/>
        <end position="390"/>
    </location>
</feature>
<reference evidence="9" key="1">
    <citation type="journal article" date="2021" name="PeerJ">
        <title>Extensive microbial diversity within the chicken gut microbiome revealed by metagenomics and culture.</title>
        <authorList>
            <person name="Gilroy R."/>
            <person name="Ravi A."/>
            <person name="Getino M."/>
            <person name="Pursley I."/>
            <person name="Horton D.L."/>
            <person name="Alikhan N.F."/>
            <person name="Baker D."/>
            <person name="Gharbi K."/>
            <person name="Hall N."/>
            <person name="Watson M."/>
            <person name="Adriaenssens E.M."/>
            <person name="Foster-Nyarko E."/>
            <person name="Jarju S."/>
            <person name="Secka A."/>
            <person name="Antonio M."/>
            <person name="Oren A."/>
            <person name="Chaudhuri R.R."/>
            <person name="La Ragione R."/>
            <person name="Hildebrand F."/>
            <person name="Pallen M.J."/>
        </authorList>
    </citation>
    <scope>NUCLEOTIDE SEQUENCE</scope>
    <source>
        <strain evidence="9">CHK186-1790</strain>
    </source>
</reference>
<feature type="transmembrane region" description="Helical" evidence="8">
    <location>
        <begin position="537"/>
        <end position="555"/>
    </location>
</feature>
<evidence type="ECO:0000256" key="5">
    <source>
        <dbReference type="ARBA" id="ARBA00022989"/>
    </source>
</evidence>
<dbReference type="GO" id="GO:0016471">
    <property type="term" value="C:vacuolar proton-transporting V-type ATPase complex"/>
    <property type="evidence" value="ECO:0007669"/>
    <property type="project" value="TreeGrafter"/>
</dbReference>
<keyword evidence="3" id="KW-0813">Transport</keyword>
<feature type="transmembrane region" description="Helical" evidence="8">
    <location>
        <begin position="489"/>
        <end position="507"/>
    </location>
</feature>
<reference evidence="9" key="2">
    <citation type="submission" date="2021-04" db="EMBL/GenBank/DDBJ databases">
        <authorList>
            <person name="Gilroy R."/>
        </authorList>
    </citation>
    <scope>NUCLEOTIDE SEQUENCE</scope>
    <source>
        <strain evidence="9">CHK186-1790</strain>
    </source>
</reference>
<comment type="subcellular location">
    <subcellularLocation>
        <location evidence="1">Membrane</location>
        <topology evidence="1">Multi-pass membrane protein</topology>
    </subcellularLocation>
</comment>
<feature type="transmembrane region" description="Helical" evidence="8">
    <location>
        <begin position="402"/>
        <end position="424"/>
    </location>
</feature>
<evidence type="ECO:0000256" key="4">
    <source>
        <dbReference type="ARBA" id="ARBA00022692"/>
    </source>
</evidence>
<dbReference type="PANTHER" id="PTHR11629:SF63">
    <property type="entry name" value="V-TYPE PROTON ATPASE SUBUNIT A"/>
    <property type="match status" value="1"/>
</dbReference>
<keyword evidence="7 8" id="KW-0472">Membrane</keyword>
<comment type="similarity">
    <text evidence="2">Belongs to the V-ATPase 116 kDa subunit family.</text>
</comment>
<keyword evidence="4 8" id="KW-0812">Transmembrane</keyword>
<evidence type="ECO:0000313" key="9">
    <source>
        <dbReference type="EMBL" id="HJC41416.1"/>
    </source>
</evidence>
<dbReference type="GO" id="GO:0033179">
    <property type="term" value="C:proton-transporting V-type ATPase, V0 domain"/>
    <property type="evidence" value="ECO:0007669"/>
    <property type="project" value="InterPro"/>
</dbReference>
<evidence type="ECO:0000256" key="1">
    <source>
        <dbReference type="ARBA" id="ARBA00004141"/>
    </source>
</evidence>
<dbReference type="AlphaFoldDB" id="A0A9D2T104"/>